<dbReference type="PANTHER" id="PTHR34374">
    <property type="entry name" value="LARGE RIBOSOMAL RNA SUBUNIT ACCUMULATION PROTEIN YCED HOMOLOG 1, CHLOROPLASTIC"/>
    <property type="match status" value="1"/>
</dbReference>
<reference evidence="1" key="1">
    <citation type="submission" date="2021-10" db="EMBL/GenBank/DDBJ databases">
        <title>Anaerobic single-cell dispensing facilitates the cultivation of human gut bacteria.</title>
        <authorList>
            <person name="Afrizal A."/>
        </authorList>
    </citation>
    <scope>NUCLEOTIDE SEQUENCE</scope>
    <source>
        <strain evidence="1">CLA-AA-H250</strain>
    </source>
</reference>
<keyword evidence="2" id="KW-1185">Reference proteome</keyword>
<dbReference type="EMBL" id="JAJEQC010000003">
    <property type="protein sequence ID" value="MCC2136225.1"/>
    <property type="molecule type" value="Genomic_DNA"/>
</dbReference>
<dbReference type="InterPro" id="IPR003772">
    <property type="entry name" value="YceD"/>
</dbReference>
<organism evidence="1 2">
    <name type="scientific">Hominenteromicrobium mulieris</name>
    <dbReference type="NCBI Taxonomy" id="2885357"/>
    <lineage>
        <taxon>Bacteria</taxon>
        <taxon>Bacillati</taxon>
        <taxon>Bacillota</taxon>
        <taxon>Clostridia</taxon>
        <taxon>Eubacteriales</taxon>
        <taxon>Oscillospiraceae</taxon>
        <taxon>Hominenteromicrobium</taxon>
    </lineage>
</organism>
<dbReference type="PANTHER" id="PTHR34374:SF1">
    <property type="entry name" value="LARGE RIBOSOMAL RNA SUBUNIT ACCUMULATION PROTEIN YCED HOMOLOG 1, CHLOROPLASTIC"/>
    <property type="match status" value="1"/>
</dbReference>
<dbReference type="RefSeq" id="WP_308448759.1">
    <property type="nucleotide sequence ID" value="NZ_JAJEQC010000003.1"/>
</dbReference>
<dbReference type="Proteomes" id="UP001199424">
    <property type="component" value="Unassembled WGS sequence"/>
</dbReference>
<accession>A0AAE3AK07</accession>
<evidence type="ECO:0000313" key="1">
    <source>
        <dbReference type="EMBL" id="MCC2136225.1"/>
    </source>
</evidence>
<sequence length="165" mass="18650">MLIDLKKYFSGEDISQAIDYTVDLSEVEIDGCKPFVTPVQVKGSIRSFASSAELNVEVRYAYSMPCNRCLTLTRKELCHNISHVIVNKLNDEEDFEDYIVIEGDELDLDELIYSDIILLTPTKFLCKEDCKGLCPTCGKNLNEGDCACAKQQTDPRLEALRQLLQ</sequence>
<gene>
    <name evidence="1" type="ORF">LKD31_04240</name>
</gene>
<evidence type="ECO:0000313" key="2">
    <source>
        <dbReference type="Proteomes" id="UP001199424"/>
    </source>
</evidence>
<proteinExistence type="predicted"/>
<dbReference type="Pfam" id="PF02620">
    <property type="entry name" value="YceD"/>
    <property type="match status" value="1"/>
</dbReference>
<comment type="caution">
    <text evidence="1">The sequence shown here is derived from an EMBL/GenBank/DDBJ whole genome shotgun (WGS) entry which is preliminary data.</text>
</comment>
<dbReference type="AlphaFoldDB" id="A0AAE3AK07"/>
<name>A0AAE3AK07_9FIRM</name>
<protein>
    <submittedName>
        <fullName evidence="1">DUF177 domain-containing protein</fullName>
    </submittedName>
</protein>